<dbReference type="NCBIfam" id="TIGR00229">
    <property type="entry name" value="sensory_box"/>
    <property type="match status" value="1"/>
</dbReference>
<evidence type="ECO:0000313" key="3">
    <source>
        <dbReference type="WBParaSite" id="ECPE_0000008801-mRNA-1"/>
    </source>
</evidence>
<dbReference type="WBParaSite" id="ECPE_0000008801-mRNA-1">
    <property type="protein sequence ID" value="ECPE_0000008801-mRNA-1"/>
    <property type="gene ID" value="ECPE_0000008801"/>
</dbReference>
<evidence type="ECO:0000256" key="1">
    <source>
        <dbReference type="SAM" id="MobiDB-lite"/>
    </source>
</evidence>
<dbReference type="Pfam" id="PF13426">
    <property type="entry name" value="PAS_9"/>
    <property type="match status" value="1"/>
</dbReference>
<name>A0A182ZZF4_9TREM</name>
<dbReference type="GO" id="GO:0005242">
    <property type="term" value="F:inward rectifier potassium channel activity"/>
    <property type="evidence" value="ECO:0007669"/>
    <property type="project" value="TreeGrafter"/>
</dbReference>
<proteinExistence type="predicted"/>
<evidence type="ECO:0000259" key="2">
    <source>
        <dbReference type="PROSITE" id="PS50113"/>
    </source>
</evidence>
<dbReference type="InterPro" id="IPR035965">
    <property type="entry name" value="PAS-like_dom_sf"/>
</dbReference>
<dbReference type="GO" id="GO:0005886">
    <property type="term" value="C:plasma membrane"/>
    <property type="evidence" value="ECO:0007669"/>
    <property type="project" value="TreeGrafter"/>
</dbReference>
<dbReference type="GO" id="GO:0042391">
    <property type="term" value="P:regulation of membrane potential"/>
    <property type="evidence" value="ECO:0007669"/>
    <property type="project" value="TreeGrafter"/>
</dbReference>
<dbReference type="PANTHER" id="PTHR10217">
    <property type="entry name" value="VOLTAGE AND LIGAND GATED POTASSIUM CHANNEL"/>
    <property type="match status" value="1"/>
</dbReference>
<protein>
    <submittedName>
        <fullName evidence="3">PAC domain-containing protein</fullName>
    </submittedName>
</protein>
<accession>A0A182ZZF4</accession>
<dbReference type="CDD" id="cd00130">
    <property type="entry name" value="PAS"/>
    <property type="match status" value="1"/>
</dbReference>
<dbReference type="PANTHER" id="PTHR10217:SF548">
    <property type="entry name" value="GH12235P"/>
    <property type="match status" value="1"/>
</dbReference>
<feature type="domain" description="PAC" evidence="2">
    <location>
        <begin position="58"/>
        <end position="115"/>
    </location>
</feature>
<feature type="region of interest" description="Disordered" evidence="1">
    <location>
        <begin position="148"/>
        <end position="197"/>
    </location>
</feature>
<dbReference type="InterPro" id="IPR000014">
    <property type="entry name" value="PAS"/>
</dbReference>
<organism evidence="3">
    <name type="scientific">Echinostoma caproni</name>
    <dbReference type="NCBI Taxonomy" id="27848"/>
    <lineage>
        <taxon>Eukaryota</taxon>
        <taxon>Metazoa</taxon>
        <taxon>Spiralia</taxon>
        <taxon>Lophotrochozoa</taxon>
        <taxon>Platyhelminthes</taxon>
        <taxon>Trematoda</taxon>
        <taxon>Digenea</taxon>
        <taxon>Plagiorchiida</taxon>
        <taxon>Echinostomata</taxon>
        <taxon>Echinostomatoidea</taxon>
        <taxon>Echinostomatidae</taxon>
        <taxon>Echinostoma</taxon>
    </lineage>
</organism>
<dbReference type="Gene3D" id="3.30.450.20">
    <property type="entry name" value="PAS domain"/>
    <property type="match status" value="1"/>
</dbReference>
<dbReference type="AlphaFoldDB" id="A0A182ZZF4"/>
<dbReference type="InterPro" id="IPR050818">
    <property type="entry name" value="KCNH_animal-type"/>
</dbReference>
<dbReference type="PROSITE" id="PS50113">
    <property type="entry name" value="PAC"/>
    <property type="match status" value="1"/>
</dbReference>
<dbReference type="SUPFAM" id="SSF55785">
    <property type="entry name" value="PYP-like sensor domain (PAS domain)"/>
    <property type="match status" value="1"/>
</dbReference>
<sequence length="211" mass="23301">LIANAVLPQTPIIFCNDDLCHLCGYSRAEILQRSAALEFLYGPLTSSKAIGDLKRTLTECEERLILAILYDKSGTHFVCQIAVAPVRNAEGQVRLYILTFRAASDFDVAKSSIQESYKGVHSTWASQLPRLLGLTRILTSIGQRQRLSTSSSKAHSGVLEDSEESTIADGTRHPLVVETDRSPGYDDTSDPSHRYLSSLQRDLKGPAYIQF</sequence>
<reference evidence="3" key="1">
    <citation type="submission" date="2016-06" db="UniProtKB">
        <authorList>
            <consortium name="WormBaseParasite"/>
        </authorList>
    </citation>
    <scope>IDENTIFICATION</scope>
</reference>
<dbReference type="InterPro" id="IPR000700">
    <property type="entry name" value="PAS-assoc_C"/>
</dbReference>